<reference evidence="2" key="2">
    <citation type="submission" date="2011-03" db="EMBL/GenBank/DDBJ databases">
        <title>Annotation of Magnaporthe poae ATCC 64411.</title>
        <authorList>
            <person name="Ma L.-J."/>
            <person name="Dead R."/>
            <person name="Young S.K."/>
            <person name="Zeng Q."/>
            <person name="Gargeya S."/>
            <person name="Fitzgerald M."/>
            <person name="Haas B."/>
            <person name="Abouelleil A."/>
            <person name="Alvarado L."/>
            <person name="Arachchi H.M."/>
            <person name="Berlin A."/>
            <person name="Brown A."/>
            <person name="Chapman S.B."/>
            <person name="Chen Z."/>
            <person name="Dunbar C."/>
            <person name="Freedman E."/>
            <person name="Gearin G."/>
            <person name="Gellesch M."/>
            <person name="Goldberg J."/>
            <person name="Griggs A."/>
            <person name="Gujja S."/>
            <person name="Heiman D."/>
            <person name="Howarth C."/>
            <person name="Larson L."/>
            <person name="Lui A."/>
            <person name="MacDonald P.J.P."/>
            <person name="Mehta T."/>
            <person name="Montmayeur A."/>
            <person name="Murphy C."/>
            <person name="Neiman D."/>
            <person name="Pearson M."/>
            <person name="Priest M."/>
            <person name="Roberts A."/>
            <person name="Saif S."/>
            <person name="Shea T."/>
            <person name="Shenoy N."/>
            <person name="Sisk P."/>
            <person name="Stolte C."/>
            <person name="Sykes S."/>
            <person name="Yandava C."/>
            <person name="Wortman J."/>
            <person name="Nusbaum C."/>
            <person name="Birren B."/>
        </authorList>
    </citation>
    <scope>NUCLEOTIDE SEQUENCE</scope>
    <source>
        <strain evidence="2">ATCC 64411</strain>
    </source>
</reference>
<protein>
    <submittedName>
        <fullName evidence="2">Uncharacterized protein</fullName>
    </submittedName>
</protein>
<dbReference type="EMBL" id="GL876966">
    <property type="protein sequence ID" value="KLU81150.1"/>
    <property type="molecule type" value="Genomic_DNA"/>
</dbReference>
<evidence type="ECO:0000256" key="1">
    <source>
        <dbReference type="SAM" id="MobiDB-lite"/>
    </source>
</evidence>
<sequence>MMQGPDSTVPEAFVLHQSTRTIMVLQKTAVRPLLIWSMNDIDRLFLFDCVLLGKMRPLHAGFRTISNQLQKSTARLNRGGRPLAPADLQAQLVGACVVPSWLHQALPVGHWNMWATTPAASVTAPNPTPGCMQEKAGHACRQLPSTPVEAVARGQTDPPKQSAWSGRTTQPPAWRAGYNYTIPVHRSSHHVPLTSPSLTSLAKSS</sequence>
<proteinExistence type="predicted"/>
<organism evidence="2">
    <name type="scientific">Magnaporthiopsis poae (strain ATCC 64411 / 73-15)</name>
    <name type="common">Kentucky bluegrass fungus</name>
    <name type="synonym">Magnaporthe poae</name>
    <dbReference type="NCBI Taxonomy" id="644358"/>
    <lineage>
        <taxon>Eukaryota</taxon>
        <taxon>Fungi</taxon>
        <taxon>Dikarya</taxon>
        <taxon>Ascomycota</taxon>
        <taxon>Pezizomycotina</taxon>
        <taxon>Sordariomycetes</taxon>
        <taxon>Sordariomycetidae</taxon>
        <taxon>Magnaporthales</taxon>
        <taxon>Magnaporthaceae</taxon>
        <taxon>Magnaporthiopsis</taxon>
    </lineage>
</organism>
<dbReference type="VEuPathDB" id="FungiDB:MAPG_00245"/>
<gene>
    <name evidence="2" type="ORF">MAPG_00245</name>
</gene>
<dbReference type="AlphaFoldDB" id="A0A0H2TAQ5"/>
<feature type="region of interest" description="Disordered" evidence="1">
    <location>
        <begin position="151"/>
        <end position="173"/>
    </location>
</feature>
<feature type="compositionally biased region" description="Polar residues" evidence="1">
    <location>
        <begin position="158"/>
        <end position="171"/>
    </location>
</feature>
<evidence type="ECO:0000313" key="2">
    <source>
        <dbReference type="EMBL" id="KLU81150.1"/>
    </source>
</evidence>
<reference evidence="2" key="1">
    <citation type="submission" date="2010-05" db="EMBL/GenBank/DDBJ databases">
        <title>The Genome Sequence of Magnaporthe poae strain ATCC 64411.</title>
        <authorList>
            <consortium name="The Broad Institute Genome Sequencing Platform"/>
            <consortium name="Broad Institute Genome Sequencing Center for Infectious Disease"/>
            <person name="Ma L.-J."/>
            <person name="Dead R."/>
            <person name="Young S."/>
            <person name="Zeng Q."/>
            <person name="Koehrsen M."/>
            <person name="Alvarado L."/>
            <person name="Berlin A."/>
            <person name="Chapman S.B."/>
            <person name="Chen Z."/>
            <person name="Freedman E."/>
            <person name="Gellesch M."/>
            <person name="Goldberg J."/>
            <person name="Griggs A."/>
            <person name="Gujja S."/>
            <person name="Heilman E.R."/>
            <person name="Heiman D."/>
            <person name="Hepburn T."/>
            <person name="Howarth C."/>
            <person name="Jen D."/>
            <person name="Larson L."/>
            <person name="Mehta T."/>
            <person name="Neiman D."/>
            <person name="Pearson M."/>
            <person name="Roberts A."/>
            <person name="Saif S."/>
            <person name="Shea T."/>
            <person name="Shenoy N."/>
            <person name="Sisk P."/>
            <person name="Stolte C."/>
            <person name="Sykes S."/>
            <person name="Walk T."/>
            <person name="White J."/>
            <person name="Yandava C."/>
            <person name="Haas B."/>
            <person name="Nusbaum C."/>
            <person name="Birren B."/>
        </authorList>
    </citation>
    <scope>NUCLEOTIDE SEQUENCE</scope>
    <source>
        <strain evidence="2">ATCC 64411</strain>
    </source>
</reference>
<name>A0A0H2TAQ5_MAGP6</name>
<feature type="non-terminal residue" evidence="2">
    <location>
        <position position="205"/>
    </location>
</feature>
<accession>A0A0H2TAQ5</accession>